<evidence type="ECO:0000313" key="3">
    <source>
        <dbReference type="EMBL" id="MCQ4635160.1"/>
    </source>
</evidence>
<comment type="function">
    <text evidence="1">Probable aspartic protease that is responsible for the proteolytic cleavage of the RNA polymerase sigma E factor (SigE/spoIIGB) to yield the active peptide in the mother cell during sporulation. Responds to a signal from the forespore that is triggered by the extracellular signal protein SpoIIR.</text>
</comment>
<dbReference type="Proteomes" id="UP001524502">
    <property type="component" value="Unassembled WGS sequence"/>
</dbReference>
<keyword evidence="4" id="KW-1185">Reference proteome</keyword>
<comment type="similarity">
    <text evidence="1">Belongs to the peptidase U4 family.</text>
</comment>
<dbReference type="EC" id="3.4.23.-" evidence="1"/>
<feature type="transmembrane region" description="Helical" evidence="2">
    <location>
        <begin position="89"/>
        <end position="107"/>
    </location>
</feature>
<gene>
    <name evidence="3" type="ORF">NE619_00235</name>
</gene>
<reference evidence="3 4" key="1">
    <citation type="submission" date="2022-06" db="EMBL/GenBank/DDBJ databases">
        <title>Isolation of gut microbiota from human fecal samples.</title>
        <authorList>
            <person name="Pamer E.G."/>
            <person name="Barat B."/>
            <person name="Waligurski E."/>
            <person name="Medina S."/>
            <person name="Paddock L."/>
            <person name="Mostad J."/>
        </authorList>
    </citation>
    <scope>NUCLEOTIDE SEQUENCE [LARGE SCALE GENOMIC DNA]</scope>
    <source>
        <strain evidence="3 4">SL.3.17</strain>
    </source>
</reference>
<dbReference type="InterPro" id="IPR005081">
    <property type="entry name" value="SpoIIGA"/>
</dbReference>
<comment type="subcellular location">
    <subcellularLocation>
        <location evidence="1">Cell membrane</location>
    </subcellularLocation>
</comment>
<dbReference type="EMBL" id="JANFXK010000001">
    <property type="protein sequence ID" value="MCQ4635160.1"/>
    <property type="molecule type" value="Genomic_DNA"/>
</dbReference>
<keyword evidence="1" id="KW-0378">Hydrolase</keyword>
<proteinExistence type="inferred from homology"/>
<comment type="caution">
    <text evidence="3">The sequence shown here is derived from an EMBL/GenBank/DDBJ whole genome shotgun (WGS) entry which is preliminary data.</text>
</comment>
<evidence type="ECO:0000313" key="4">
    <source>
        <dbReference type="Proteomes" id="UP001524502"/>
    </source>
</evidence>
<feature type="transmembrane region" description="Helical" evidence="2">
    <location>
        <begin position="58"/>
        <end position="77"/>
    </location>
</feature>
<keyword evidence="1" id="KW-1003">Cell membrane</keyword>
<keyword evidence="2" id="KW-1133">Transmembrane helix</keyword>
<sequence length="281" mass="30723">MTVYGEYLFLENFITGLVILVLTGRLCGRKRAKSGMILGALMCGAYAFVLFVPMVWPAALICKLIFSLAVVLAAFGYGGRPVYLKTVAVFYIVSFLMGGITVGLMYMTKVPGLSANGSVYLHSITYLQVAAGVLVTWVLGSWLAEFIRGKLTKEKVFTDIKVEIAEKEWEMRAFVDTGNFLRDPVSGNPAAVLSASCGQRILDELKDSTLNRSCVIPYSSVGQKGILQGLRPDRVIVEGKPIEKIVLAISKEDFACWKGKEAYEVLLQQQIIEGGALENAE</sequence>
<keyword evidence="1" id="KW-0645">Protease</keyword>
<keyword evidence="1 2" id="KW-0472">Membrane</keyword>
<dbReference type="Pfam" id="PF03419">
    <property type="entry name" value="Peptidase_U4"/>
    <property type="match status" value="1"/>
</dbReference>
<organism evidence="3 4">
    <name type="scientific">Anaerovorax odorimutans</name>
    <dbReference type="NCBI Taxonomy" id="109327"/>
    <lineage>
        <taxon>Bacteria</taxon>
        <taxon>Bacillati</taxon>
        <taxon>Bacillota</taxon>
        <taxon>Clostridia</taxon>
        <taxon>Peptostreptococcales</taxon>
        <taxon>Anaerovoracaceae</taxon>
        <taxon>Anaerovorax</taxon>
    </lineage>
</organism>
<evidence type="ECO:0000256" key="2">
    <source>
        <dbReference type="SAM" id="Phobius"/>
    </source>
</evidence>
<protein>
    <recommendedName>
        <fullName evidence="1">Sporulation sigma-E factor-processing peptidase</fullName>
        <ecNumber evidence="1">3.4.23.-</ecNumber>
    </recommendedName>
    <alternativeName>
        <fullName evidence="1">Membrane-associated aspartic protease</fullName>
    </alternativeName>
    <alternativeName>
        <fullName evidence="1">Stage II sporulation protein GA</fullName>
    </alternativeName>
</protein>
<keyword evidence="1" id="KW-0064">Aspartyl protease</keyword>
<name>A0ABT1RJ05_9FIRM</name>
<keyword evidence="1" id="KW-0749">Sporulation</keyword>
<accession>A0ABT1RJ05</accession>
<feature type="transmembrane region" description="Helical" evidence="2">
    <location>
        <begin position="119"/>
        <end position="144"/>
    </location>
</feature>
<feature type="transmembrane region" description="Helical" evidence="2">
    <location>
        <begin position="6"/>
        <end position="23"/>
    </location>
</feature>
<dbReference type="PIRSF" id="PIRSF018571">
    <property type="entry name" value="SpoIIGA"/>
    <property type="match status" value="1"/>
</dbReference>
<feature type="transmembrane region" description="Helical" evidence="2">
    <location>
        <begin position="35"/>
        <end position="52"/>
    </location>
</feature>
<dbReference type="RefSeq" id="WP_256130362.1">
    <property type="nucleotide sequence ID" value="NZ_JANFXK010000001.1"/>
</dbReference>
<keyword evidence="2" id="KW-0812">Transmembrane</keyword>
<evidence type="ECO:0000256" key="1">
    <source>
        <dbReference type="PIRNR" id="PIRNR018571"/>
    </source>
</evidence>